<organism evidence="2 3">
    <name type="scientific">Actinobacillus porcinus</name>
    <dbReference type="NCBI Taxonomy" id="51048"/>
    <lineage>
        <taxon>Bacteria</taxon>
        <taxon>Pseudomonadati</taxon>
        <taxon>Pseudomonadota</taxon>
        <taxon>Gammaproteobacteria</taxon>
        <taxon>Pasteurellales</taxon>
        <taxon>Pasteurellaceae</taxon>
        <taxon>Actinobacillus</taxon>
    </lineage>
</organism>
<evidence type="ECO:0000313" key="3">
    <source>
        <dbReference type="Proteomes" id="UP000308167"/>
    </source>
</evidence>
<keyword evidence="3" id="KW-1185">Reference proteome</keyword>
<reference evidence="2 3" key="1">
    <citation type="submission" date="2019-05" db="EMBL/GenBank/DDBJ databases">
        <authorList>
            <consortium name="Pathogen Informatics"/>
        </authorList>
    </citation>
    <scope>NUCLEOTIDE SEQUENCE [LARGE SCALE GENOMIC DNA]</scope>
    <source>
        <strain evidence="2 3">NM319</strain>
    </source>
</reference>
<feature type="domain" description="Polymerase beta nucleotidyltransferase" evidence="1">
    <location>
        <begin position="14"/>
        <end position="102"/>
    </location>
</feature>
<gene>
    <name evidence="2" type="ORF">SAMEA1410922_00506</name>
</gene>
<dbReference type="InterPro" id="IPR043519">
    <property type="entry name" value="NT_sf"/>
</dbReference>
<dbReference type="GeneID" id="86154913"/>
<dbReference type="RefSeq" id="WP_135709346.1">
    <property type="nucleotide sequence ID" value="NZ_CABFKI010000002.1"/>
</dbReference>
<dbReference type="Proteomes" id="UP000308167">
    <property type="component" value="Unassembled WGS sequence"/>
</dbReference>
<protein>
    <submittedName>
        <fullName evidence="2">Predicted nucleotidyltransferases</fullName>
    </submittedName>
</protein>
<comment type="caution">
    <text evidence="2">The sequence shown here is derived from an EMBL/GenBank/DDBJ whole genome shotgun (WGS) entry which is preliminary data.</text>
</comment>
<accession>A0ABY6TIB4</accession>
<dbReference type="Gene3D" id="3.30.460.10">
    <property type="entry name" value="Beta Polymerase, domain 2"/>
    <property type="match status" value="1"/>
</dbReference>
<dbReference type="EMBL" id="CABFKI010000002">
    <property type="protein sequence ID" value="VTU06503.1"/>
    <property type="molecule type" value="Genomic_DNA"/>
</dbReference>
<dbReference type="CDD" id="cd05403">
    <property type="entry name" value="NT_KNTase_like"/>
    <property type="match status" value="1"/>
</dbReference>
<dbReference type="SUPFAM" id="SSF81301">
    <property type="entry name" value="Nucleotidyltransferase"/>
    <property type="match status" value="1"/>
</dbReference>
<dbReference type="InterPro" id="IPR041633">
    <property type="entry name" value="Polbeta"/>
</dbReference>
<evidence type="ECO:0000259" key="1">
    <source>
        <dbReference type="Pfam" id="PF18765"/>
    </source>
</evidence>
<sequence>MADFGLSEKSTALIHEILKKYPEVEQAIIYGSRAKGNYREGSDIDLTLKGERLTSSILSSIWLDLDESYSPYLFDLSIYSQLTNPDFIAHIDRVGKIFYQKESS</sequence>
<dbReference type="Pfam" id="PF18765">
    <property type="entry name" value="Polbeta"/>
    <property type="match status" value="1"/>
</dbReference>
<proteinExistence type="predicted"/>
<name>A0ABY6TIB4_9PAST</name>
<evidence type="ECO:0000313" key="2">
    <source>
        <dbReference type="EMBL" id="VTU06503.1"/>
    </source>
</evidence>